<dbReference type="AlphaFoldDB" id="A0A7X9RYD7"/>
<sequence>MEGIRSITKRKEFLKADNKQQQRKIKQLKDEFQYAIQSFVGVVVPDFQFRSTPDAAFMKDNIPSIKLRVSSFQLPFLQNIKSRVNVRKDTKEGYHIVEFKTVPTFEFIRYVVMLSDVWNYDQEWKGKSLAQETAVEVLSDGGATTAWIRDYLKQTYRRALLKYEDNIEIKKLLKEEINNWESKTYPFLFKDVDNSEEK</sequence>
<evidence type="ECO:0000313" key="3">
    <source>
        <dbReference type="Proteomes" id="UP000576082"/>
    </source>
</evidence>
<dbReference type="EMBL" id="JABANE010000082">
    <property type="protein sequence ID" value="NME70988.1"/>
    <property type="molecule type" value="Genomic_DNA"/>
</dbReference>
<evidence type="ECO:0000313" key="2">
    <source>
        <dbReference type="EMBL" id="NME70988.1"/>
    </source>
</evidence>
<comment type="caution">
    <text evidence="2">The sequence shown here is derived from an EMBL/GenBank/DDBJ whole genome shotgun (WGS) entry which is preliminary data.</text>
</comment>
<dbReference type="RefSeq" id="WP_169659212.1">
    <property type="nucleotide sequence ID" value="NZ_JABANE010000082.1"/>
</dbReference>
<proteinExistence type="predicted"/>
<gene>
    <name evidence="2" type="ORF">HHU12_23675</name>
</gene>
<organism evidence="2 3">
    <name type="scientific">Flammeovirga aprica JL-4</name>
    <dbReference type="NCBI Taxonomy" id="694437"/>
    <lineage>
        <taxon>Bacteria</taxon>
        <taxon>Pseudomonadati</taxon>
        <taxon>Bacteroidota</taxon>
        <taxon>Cytophagia</taxon>
        <taxon>Cytophagales</taxon>
        <taxon>Flammeovirgaceae</taxon>
        <taxon>Flammeovirga</taxon>
    </lineage>
</organism>
<dbReference type="Proteomes" id="UP000576082">
    <property type="component" value="Unassembled WGS sequence"/>
</dbReference>
<feature type="coiled-coil region" evidence="1">
    <location>
        <begin position="4"/>
        <end position="38"/>
    </location>
</feature>
<name>A0A7X9RYD7_9BACT</name>
<evidence type="ECO:0000256" key="1">
    <source>
        <dbReference type="SAM" id="Coils"/>
    </source>
</evidence>
<protein>
    <submittedName>
        <fullName evidence="2">Uncharacterized protein</fullName>
    </submittedName>
</protein>
<reference evidence="2 3" key="1">
    <citation type="submission" date="2020-04" db="EMBL/GenBank/DDBJ databases">
        <title>Flammeovirga sp. SR4, a novel species isolated from seawater.</title>
        <authorList>
            <person name="Wang X."/>
        </authorList>
    </citation>
    <scope>NUCLEOTIDE SEQUENCE [LARGE SCALE GENOMIC DNA]</scope>
    <source>
        <strain evidence="2 3">ATCC 23126</strain>
    </source>
</reference>
<accession>A0A7X9RYD7</accession>
<keyword evidence="3" id="KW-1185">Reference proteome</keyword>
<keyword evidence="1" id="KW-0175">Coiled coil</keyword>